<dbReference type="SMART" id="SM00132">
    <property type="entry name" value="LIM"/>
    <property type="match status" value="3"/>
</dbReference>
<proteinExistence type="predicted"/>
<dbReference type="InParanoid" id="A0A674F7R1"/>
<keyword evidence="2" id="KW-0677">Repeat</keyword>
<dbReference type="GO" id="GO:0001725">
    <property type="term" value="C:stress fiber"/>
    <property type="evidence" value="ECO:0007669"/>
    <property type="project" value="TreeGrafter"/>
</dbReference>
<feature type="compositionally biased region" description="Pro residues" evidence="6">
    <location>
        <begin position="38"/>
        <end position="50"/>
    </location>
</feature>
<evidence type="ECO:0000259" key="7">
    <source>
        <dbReference type="PROSITE" id="PS50023"/>
    </source>
</evidence>
<feature type="compositionally biased region" description="Polar residues" evidence="6">
    <location>
        <begin position="351"/>
        <end position="371"/>
    </location>
</feature>
<evidence type="ECO:0000313" key="8">
    <source>
        <dbReference type="Ensembl" id="ENSSTUP00000115932.1"/>
    </source>
</evidence>
<evidence type="ECO:0000256" key="6">
    <source>
        <dbReference type="SAM" id="MobiDB-lite"/>
    </source>
</evidence>
<feature type="domain" description="LIM zinc-binding" evidence="7">
    <location>
        <begin position="410"/>
        <end position="469"/>
    </location>
</feature>
<evidence type="ECO:0000256" key="1">
    <source>
        <dbReference type="ARBA" id="ARBA00022723"/>
    </source>
</evidence>
<feature type="region of interest" description="Disordered" evidence="6">
    <location>
        <begin position="293"/>
        <end position="388"/>
    </location>
</feature>
<dbReference type="CDD" id="cd09350">
    <property type="entry name" value="LIM1_TRIP6"/>
    <property type="match status" value="1"/>
</dbReference>
<evidence type="ECO:0000256" key="2">
    <source>
        <dbReference type="ARBA" id="ARBA00022737"/>
    </source>
</evidence>
<feature type="region of interest" description="Disordered" evidence="6">
    <location>
        <begin position="196"/>
        <end position="273"/>
    </location>
</feature>
<protein>
    <submittedName>
        <fullName evidence="8">Thyroid receptor-interacting protein 6-like</fullName>
    </submittedName>
</protein>
<keyword evidence="1 5" id="KW-0479">Metal-binding</keyword>
<dbReference type="AlphaFoldDB" id="A0A674F7R1"/>
<dbReference type="Gene3D" id="2.10.110.10">
    <property type="entry name" value="Cysteine Rich Protein"/>
    <property type="match status" value="3"/>
</dbReference>
<dbReference type="Pfam" id="PF00412">
    <property type="entry name" value="LIM"/>
    <property type="match status" value="3"/>
</dbReference>
<dbReference type="PROSITE" id="PS50023">
    <property type="entry name" value="LIM_DOMAIN_2"/>
    <property type="match status" value="3"/>
</dbReference>
<dbReference type="GO" id="GO:0046872">
    <property type="term" value="F:metal ion binding"/>
    <property type="evidence" value="ECO:0007669"/>
    <property type="project" value="UniProtKB-KW"/>
</dbReference>
<sequence>MRNLLIPTYFKAITKHLHNSLITTTFFFQNPDMSGPTWLPPKPPGSPERPVPQMSDSGSAVNRQPPKKVSSDTRPKYVVHDQITGGGGMATRYMATGPTAGPMQQHHQEDPRFHPKSNDLYYHQPPPHGLKEDQSLNPHMDRFQLMHWVTPEKLVGHHSDSDAETDSLTCMLTDQDSDSLKGTQLYDNVPYNKYISGDRYKPSAQPEAPSQGEPSMGFPPLSTNHPTPPNPSDPHQGLQYFPEPDDNDTQVSKRYPQPVPASYTTASTPTGPKFSVQVKTAQTVTYFQTGRQAGQAYTPPPHHQHALRSLPNNQTGPQGWYAPQPAFQAQELHSERGYKASAAGSGGRATQCPTSNRGPETHQSGSGSAPSSAYRPSKGTAAPRPEEELDQLTKKLVYDMNHPPTEEYFGCCARCGDKVLDDGSDCITMEQVFHVDCFTCVTCHAHLRGQPFYAIDKQSHCRSCYISILERCCMCSKPILDRVLWSMGNAYHPRCFNCVVCGCCLDGVPFTVDTTYQIHCIDDFHRKFAPRCSVCGLAIMPGPGQEESVSIVALDRNFHVNCYVCEECGLLLSSEGEERCCYPLDGHILCKGCSARHILNPSAEISTDC</sequence>
<keyword evidence="4 5" id="KW-0440">LIM domain</keyword>
<feature type="domain" description="LIM zinc-binding" evidence="7">
    <location>
        <begin position="533"/>
        <end position="600"/>
    </location>
</feature>
<gene>
    <name evidence="8" type="primary">LOC115198271</name>
</gene>
<dbReference type="GeneTree" id="ENSGT00940000156022"/>
<feature type="region of interest" description="Disordered" evidence="6">
    <location>
        <begin position="32"/>
        <end position="117"/>
    </location>
</feature>
<feature type="compositionally biased region" description="Basic and acidic residues" evidence="6">
    <location>
        <begin position="69"/>
        <end position="79"/>
    </location>
</feature>
<dbReference type="FunFam" id="2.10.110.10:FF:000047">
    <property type="entry name" value="lipoma-preferred partner isoform X1"/>
    <property type="match status" value="1"/>
</dbReference>
<dbReference type="FunFam" id="2.10.110.10:FF:000057">
    <property type="entry name" value="Zyxin"/>
    <property type="match status" value="1"/>
</dbReference>
<organism evidence="8 9">
    <name type="scientific">Salmo trutta</name>
    <name type="common">Brown trout</name>
    <dbReference type="NCBI Taxonomy" id="8032"/>
    <lineage>
        <taxon>Eukaryota</taxon>
        <taxon>Metazoa</taxon>
        <taxon>Chordata</taxon>
        <taxon>Craniata</taxon>
        <taxon>Vertebrata</taxon>
        <taxon>Euteleostomi</taxon>
        <taxon>Actinopterygii</taxon>
        <taxon>Neopterygii</taxon>
        <taxon>Teleostei</taxon>
        <taxon>Protacanthopterygii</taxon>
        <taxon>Salmoniformes</taxon>
        <taxon>Salmonidae</taxon>
        <taxon>Salmoninae</taxon>
        <taxon>Salmo</taxon>
    </lineage>
</organism>
<dbReference type="Proteomes" id="UP000472277">
    <property type="component" value="Chromosome 8"/>
</dbReference>
<dbReference type="CDD" id="cd09357">
    <property type="entry name" value="LIM3_Zyxin_like"/>
    <property type="match status" value="1"/>
</dbReference>
<feature type="domain" description="LIM zinc-binding" evidence="7">
    <location>
        <begin position="470"/>
        <end position="530"/>
    </location>
</feature>
<dbReference type="FunCoup" id="A0A674F7R1">
    <property type="interactions" value="1012"/>
</dbReference>
<evidence type="ECO:0000256" key="3">
    <source>
        <dbReference type="ARBA" id="ARBA00022833"/>
    </source>
</evidence>
<name>A0A674F7R1_SALTR</name>
<evidence type="ECO:0000256" key="4">
    <source>
        <dbReference type="ARBA" id="ARBA00023038"/>
    </source>
</evidence>
<dbReference type="PANTHER" id="PTHR24207">
    <property type="entry name" value="ZYX102 PROTEIN"/>
    <property type="match status" value="1"/>
</dbReference>
<dbReference type="Ensembl" id="ENSSTUT00000124017.1">
    <property type="protein sequence ID" value="ENSSTUP00000115932.1"/>
    <property type="gene ID" value="ENSSTUG00000051014.1"/>
</dbReference>
<dbReference type="GO" id="GO:0098609">
    <property type="term" value="P:cell-cell adhesion"/>
    <property type="evidence" value="ECO:0007669"/>
    <property type="project" value="TreeGrafter"/>
</dbReference>
<evidence type="ECO:0000313" key="9">
    <source>
        <dbReference type="Proteomes" id="UP000472277"/>
    </source>
</evidence>
<keyword evidence="9" id="KW-1185">Reference proteome</keyword>
<feature type="compositionally biased region" description="Basic and acidic residues" evidence="6">
    <location>
        <begin position="106"/>
        <end position="117"/>
    </location>
</feature>
<reference evidence="8" key="2">
    <citation type="submission" date="2025-09" db="UniProtKB">
        <authorList>
            <consortium name="Ensembl"/>
        </authorList>
    </citation>
    <scope>IDENTIFICATION</scope>
</reference>
<reference evidence="8" key="1">
    <citation type="submission" date="2025-08" db="UniProtKB">
        <authorList>
            <consortium name="Ensembl"/>
        </authorList>
    </citation>
    <scope>IDENTIFICATION</scope>
</reference>
<accession>A0A674F7R1</accession>
<dbReference type="InterPro" id="IPR001781">
    <property type="entry name" value="Znf_LIM"/>
</dbReference>
<keyword evidence="3 5" id="KW-0862">Zinc</keyword>
<dbReference type="SUPFAM" id="SSF57716">
    <property type="entry name" value="Glucocorticoid receptor-like (DNA-binding domain)"/>
    <property type="match status" value="3"/>
</dbReference>
<evidence type="ECO:0000256" key="5">
    <source>
        <dbReference type="PROSITE-ProRule" id="PRU00125"/>
    </source>
</evidence>
<dbReference type="PANTHER" id="PTHR24207:SF0">
    <property type="entry name" value="LIPOMA-PREFERRED PARTNER"/>
    <property type="match status" value="1"/>
</dbReference>
<dbReference type="GO" id="GO:0005925">
    <property type="term" value="C:focal adhesion"/>
    <property type="evidence" value="ECO:0007669"/>
    <property type="project" value="TreeGrafter"/>
</dbReference>